<feature type="transmembrane region" description="Helical" evidence="2">
    <location>
        <begin position="18"/>
        <end position="39"/>
    </location>
</feature>
<feature type="region of interest" description="Disordered" evidence="1">
    <location>
        <begin position="304"/>
        <end position="335"/>
    </location>
</feature>
<dbReference type="EMBL" id="MU157864">
    <property type="protein sequence ID" value="KAF9527144.1"/>
    <property type="molecule type" value="Genomic_DNA"/>
</dbReference>
<organism evidence="4 5">
    <name type="scientific">Crepidotus variabilis</name>
    <dbReference type="NCBI Taxonomy" id="179855"/>
    <lineage>
        <taxon>Eukaryota</taxon>
        <taxon>Fungi</taxon>
        <taxon>Dikarya</taxon>
        <taxon>Basidiomycota</taxon>
        <taxon>Agaricomycotina</taxon>
        <taxon>Agaricomycetes</taxon>
        <taxon>Agaricomycetidae</taxon>
        <taxon>Agaricales</taxon>
        <taxon>Agaricineae</taxon>
        <taxon>Crepidotaceae</taxon>
        <taxon>Crepidotus</taxon>
    </lineage>
</organism>
<feature type="transmembrane region" description="Helical" evidence="2">
    <location>
        <begin position="164"/>
        <end position="185"/>
    </location>
</feature>
<dbReference type="Pfam" id="PF20152">
    <property type="entry name" value="DUF6534"/>
    <property type="match status" value="1"/>
</dbReference>
<evidence type="ECO:0000313" key="4">
    <source>
        <dbReference type="EMBL" id="KAF9527144.1"/>
    </source>
</evidence>
<keyword evidence="2" id="KW-1133">Transmembrane helix</keyword>
<keyword evidence="2" id="KW-0472">Membrane</keyword>
<comment type="caution">
    <text evidence="4">The sequence shown here is derived from an EMBL/GenBank/DDBJ whole genome shotgun (WGS) entry which is preliminary data.</text>
</comment>
<sequence length="335" mass="36223">MASNEMAEMLLKVTGPLLIGHMLNWGLFGVLSVQTYIYHLAFPNDPIRSQLLSYGVYLLEATQTVMLTQAAFHQFAEGFGNRTMLLDVGSLWFTVATLSGIVSFIIQSFYAYRVFILSGSRQLAGLVLFFAVISLGGAVSTGVITRRAGSLDKLLGRDAYITSGIWNGGSAICDAIIAICMTMSLTKRKTGMAKTQTLVYKIIRMTVETGSLTAAVATLNLVLTVLPNRPGYFLAPIGILGKLYSTSMMAVFNSRIAFSLNNSSNALTSVELSTAVSSYAATASRNEQSRGQVPIPVQVKVTQEQVSFPSSDEPAQSFWDDKDSSSRDFPLAVAR</sequence>
<dbReference type="PANTHER" id="PTHR40465:SF1">
    <property type="entry name" value="DUF6534 DOMAIN-CONTAINING PROTEIN"/>
    <property type="match status" value="1"/>
</dbReference>
<evidence type="ECO:0000256" key="1">
    <source>
        <dbReference type="SAM" id="MobiDB-lite"/>
    </source>
</evidence>
<evidence type="ECO:0000256" key="2">
    <source>
        <dbReference type="SAM" id="Phobius"/>
    </source>
</evidence>
<dbReference type="AlphaFoldDB" id="A0A9P6EDP6"/>
<dbReference type="OrthoDB" id="3262409at2759"/>
<gene>
    <name evidence="4" type="ORF">CPB83DRAFT_793914</name>
</gene>
<reference evidence="4" key="1">
    <citation type="submission" date="2020-11" db="EMBL/GenBank/DDBJ databases">
        <authorList>
            <consortium name="DOE Joint Genome Institute"/>
            <person name="Ahrendt S."/>
            <person name="Riley R."/>
            <person name="Andreopoulos W."/>
            <person name="Labutti K."/>
            <person name="Pangilinan J."/>
            <person name="Ruiz-Duenas F.J."/>
            <person name="Barrasa J.M."/>
            <person name="Sanchez-Garcia M."/>
            <person name="Camarero S."/>
            <person name="Miyauchi S."/>
            <person name="Serrano A."/>
            <person name="Linde D."/>
            <person name="Babiker R."/>
            <person name="Drula E."/>
            <person name="Ayuso-Fernandez I."/>
            <person name="Pacheco R."/>
            <person name="Padilla G."/>
            <person name="Ferreira P."/>
            <person name="Barriuso J."/>
            <person name="Kellner H."/>
            <person name="Castanera R."/>
            <person name="Alfaro M."/>
            <person name="Ramirez L."/>
            <person name="Pisabarro A.G."/>
            <person name="Kuo A."/>
            <person name="Tritt A."/>
            <person name="Lipzen A."/>
            <person name="He G."/>
            <person name="Yan M."/>
            <person name="Ng V."/>
            <person name="Cullen D."/>
            <person name="Martin F."/>
            <person name="Rosso M.-N."/>
            <person name="Henrissat B."/>
            <person name="Hibbett D."/>
            <person name="Martinez A.T."/>
            <person name="Grigoriev I.V."/>
        </authorList>
    </citation>
    <scope>NUCLEOTIDE SEQUENCE</scope>
    <source>
        <strain evidence="4">CBS 506.95</strain>
    </source>
</reference>
<dbReference type="InterPro" id="IPR045339">
    <property type="entry name" value="DUF6534"/>
</dbReference>
<dbReference type="Proteomes" id="UP000807306">
    <property type="component" value="Unassembled WGS sequence"/>
</dbReference>
<feature type="transmembrane region" description="Helical" evidence="2">
    <location>
        <begin position="51"/>
        <end position="72"/>
    </location>
</feature>
<feature type="transmembrane region" description="Helical" evidence="2">
    <location>
        <begin position="206"/>
        <end position="226"/>
    </location>
</feature>
<proteinExistence type="predicted"/>
<dbReference type="PANTHER" id="PTHR40465">
    <property type="entry name" value="CHROMOSOME 1, WHOLE GENOME SHOTGUN SEQUENCE"/>
    <property type="match status" value="1"/>
</dbReference>
<feature type="compositionally biased region" description="Polar residues" evidence="1">
    <location>
        <begin position="304"/>
        <end position="314"/>
    </location>
</feature>
<keyword evidence="5" id="KW-1185">Reference proteome</keyword>
<keyword evidence="2" id="KW-0812">Transmembrane</keyword>
<feature type="domain" description="DUF6534" evidence="3">
    <location>
        <begin position="170"/>
        <end position="255"/>
    </location>
</feature>
<feature type="transmembrane region" description="Helical" evidence="2">
    <location>
        <begin position="123"/>
        <end position="144"/>
    </location>
</feature>
<name>A0A9P6EDP6_9AGAR</name>
<evidence type="ECO:0000313" key="5">
    <source>
        <dbReference type="Proteomes" id="UP000807306"/>
    </source>
</evidence>
<feature type="transmembrane region" description="Helical" evidence="2">
    <location>
        <begin position="92"/>
        <end position="111"/>
    </location>
</feature>
<accession>A0A9P6EDP6</accession>
<evidence type="ECO:0000259" key="3">
    <source>
        <dbReference type="Pfam" id="PF20152"/>
    </source>
</evidence>
<feature type="transmembrane region" description="Helical" evidence="2">
    <location>
        <begin position="232"/>
        <end position="252"/>
    </location>
</feature>
<protein>
    <recommendedName>
        <fullName evidence="3">DUF6534 domain-containing protein</fullName>
    </recommendedName>
</protein>